<dbReference type="HOGENOM" id="CLU_1570858_0_0_1"/>
<sequence>MKPMQRVSTAAPCIPVGHYNLHAGDSGCSRLSTSEWLVPDSDPVVRRCPWRKLSLLYTLLLILLAITSVLAVLFLSSSVWDLMGWTSSSGVVTLTELTRRATDTPTSSTSSDHTKSVIVIVVIVLLFVITVGCMIFFRCFRRTYQDPTCLTCSTCAGCFACVGCMECGSCVC</sequence>
<feature type="transmembrane region" description="Helical" evidence="1">
    <location>
        <begin position="117"/>
        <end position="137"/>
    </location>
</feature>
<dbReference type="AlphaFoldDB" id="A0A067Q3N4"/>
<keyword evidence="1" id="KW-0472">Membrane</keyword>
<keyword evidence="1" id="KW-0812">Transmembrane</keyword>
<keyword evidence="3" id="KW-1185">Reference proteome</keyword>
<name>A0A067Q3N4_9AGAM</name>
<accession>A0A067Q3N4</accession>
<dbReference type="InParanoid" id="A0A067Q3N4"/>
<proteinExistence type="predicted"/>
<protein>
    <submittedName>
        <fullName evidence="2">Uncharacterized protein</fullName>
    </submittedName>
</protein>
<gene>
    <name evidence="2" type="ORF">JAAARDRAFT_31138</name>
</gene>
<organism evidence="2 3">
    <name type="scientific">Jaapia argillacea MUCL 33604</name>
    <dbReference type="NCBI Taxonomy" id="933084"/>
    <lineage>
        <taxon>Eukaryota</taxon>
        <taxon>Fungi</taxon>
        <taxon>Dikarya</taxon>
        <taxon>Basidiomycota</taxon>
        <taxon>Agaricomycotina</taxon>
        <taxon>Agaricomycetes</taxon>
        <taxon>Agaricomycetidae</taxon>
        <taxon>Jaapiales</taxon>
        <taxon>Jaapiaceae</taxon>
        <taxon>Jaapia</taxon>
    </lineage>
</organism>
<keyword evidence="1" id="KW-1133">Transmembrane helix</keyword>
<reference evidence="3" key="1">
    <citation type="journal article" date="2014" name="Proc. Natl. Acad. Sci. U.S.A.">
        <title>Extensive sampling of basidiomycete genomes demonstrates inadequacy of the white-rot/brown-rot paradigm for wood decay fungi.</title>
        <authorList>
            <person name="Riley R."/>
            <person name="Salamov A.A."/>
            <person name="Brown D.W."/>
            <person name="Nagy L.G."/>
            <person name="Floudas D."/>
            <person name="Held B.W."/>
            <person name="Levasseur A."/>
            <person name="Lombard V."/>
            <person name="Morin E."/>
            <person name="Otillar R."/>
            <person name="Lindquist E.A."/>
            <person name="Sun H."/>
            <person name="LaButti K.M."/>
            <person name="Schmutz J."/>
            <person name="Jabbour D."/>
            <person name="Luo H."/>
            <person name="Baker S.E."/>
            <person name="Pisabarro A.G."/>
            <person name="Walton J.D."/>
            <person name="Blanchette R.A."/>
            <person name="Henrissat B."/>
            <person name="Martin F."/>
            <person name="Cullen D."/>
            <person name="Hibbett D.S."/>
            <person name="Grigoriev I.V."/>
        </authorList>
    </citation>
    <scope>NUCLEOTIDE SEQUENCE [LARGE SCALE GENOMIC DNA]</scope>
    <source>
        <strain evidence="3">MUCL 33604</strain>
    </source>
</reference>
<dbReference type="Proteomes" id="UP000027265">
    <property type="component" value="Unassembled WGS sequence"/>
</dbReference>
<evidence type="ECO:0000313" key="3">
    <source>
        <dbReference type="Proteomes" id="UP000027265"/>
    </source>
</evidence>
<dbReference type="EMBL" id="KL197712">
    <property type="protein sequence ID" value="KDQ61673.1"/>
    <property type="molecule type" value="Genomic_DNA"/>
</dbReference>
<feature type="transmembrane region" description="Helical" evidence="1">
    <location>
        <begin position="55"/>
        <end position="75"/>
    </location>
</feature>
<evidence type="ECO:0000256" key="1">
    <source>
        <dbReference type="SAM" id="Phobius"/>
    </source>
</evidence>
<evidence type="ECO:0000313" key="2">
    <source>
        <dbReference type="EMBL" id="KDQ61673.1"/>
    </source>
</evidence>